<keyword evidence="4" id="KW-1185">Reference proteome</keyword>
<evidence type="ECO:0000256" key="1">
    <source>
        <dbReference type="SAM" id="Coils"/>
    </source>
</evidence>
<dbReference type="Proteomes" id="UP000605846">
    <property type="component" value="Unassembled WGS sequence"/>
</dbReference>
<dbReference type="InterPro" id="IPR018289">
    <property type="entry name" value="MULE_transposase_dom"/>
</dbReference>
<dbReference type="PANTHER" id="PTHR31669">
    <property type="entry name" value="PROTEIN FAR1-RELATED SEQUENCE 10-RELATED"/>
    <property type="match status" value="1"/>
</dbReference>
<organism evidence="3 4">
    <name type="scientific">Apophysomyces ossiformis</name>
    <dbReference type="NCBI Taxonomy" id="679940"/>
    <lineage>
        <taxon>Eukaryota</taxon>
        <taxon>Fungi</taxon>
        <taxon>Fungi incertae sedis</taxon>
        <taxon>Mucoromycota</taxon>
        <taxon>Mucoromycotina</taxon>
        <taxon>Mucoromycetes</taxon>
        <taxon>Mucorales</taxon>
        <taxon>Mucorineae</taxon>
        <taxon>Mucoraceae</taxon>
        <taxon>Apophysomyces</taxon>
    </lineage>
</organism>
<dbReference type="AlphaFoldDB" id="A0A8H7BT92"/>
<evidence type="ECO:0000313" key="4">
    <source>
        <dbReference type="Proteomes" id="UP000605846"/>
    </source>
</evidence>
<comment type="caution">
    <text evidence="3">The sequence shown here is derived from an EMBL/GenBank/DDBJ whole genome shotgun (WGS) entry which is preliminary data.</text>
</comment>
<dbReference type="OrthoDB" id="2401469at2759"/>
<sequence length="618" mass="71706">MSAAIEIPTSETRYCSSYKCMKPIHLFRSRTSRLYKTYAICRDRQTPIDTISATSMVYIDDLTSVYPSTGDNGRAIYHYDGYIVLEPDMRELPLEVLDKKVVGAVEYCDDYRYYFQQVGNPELKSTVAFVAYCSQAHTTQRLVDFNNLCIHLEVQHSNEHQRPDAGQDVSVPESIRLYIAENADTRNAPELYREVIDRFEGTLITSAQVYYWWSESFKRRVQLHDDQLISARMLVEQYRTKEFKEVYFKNENGVSAFGFITPLFYSVSSCFYVEEYHIDSTYKTNRANCELFGIVGNVNRMGIPIAYMLCDTSLADSDIDNAKALVITEFLTKPKEEGFDPKFVFWDKDQAQMYAIQSVWSGHRLRLCLWHIQRSVEKKLAKQKLREPHYNASQAQREFAFSGTPSEYCKDDDGALSQHHLIPTGMNYFSEAQIHLNCDEEVYAYCKEHNLPDAWVYLYKQWYTKDVWVQWARSAIPFNIPAGKPTMFIEAHWKPEQNLFQRLDIRIISEASHSSSSIPAGTAIIAPQSETIVISDDDTEQASVADMTNPSSSVDHEYEVLQQELKMQRIRQMIRALQEELDSETDRYERRINPQRDIFQKSLNNGTLDEYLSSVIQF</sequence>
<dbReference type="GO" id="GO:0006355">
    <property type="term" value="P:regulation of DNA-templated transcription"/>
    <property type="evidence" value="ECO:0007669"/>
    <property type="project" value="InterPro"/>
</dbReference>
<evidence type="ECO:0000313" key="3">
    <source>
        <dbReference type="EMBL" id="KAF7730058.1"/>
    </source>
</evidence>
<evidence type="ECO:0000259" key="2">
    <source>
        <dbReference type="Pfam" id="PF10551"/>
    </source>
</evidence>
<feature type="coiled-coil region" evidence="1">
    <location>
        <begin position="560"/>
        <end position="587"/>
    </location>
</feature>
<feature type="domain" description="MULE transposase" evidence="2">
    <location>
        <begin position="277"/>
        <end position="373"/>
    </location>
</feature>
<reference evidence="3" key="1">
    <citation type="submission" date="2020-01" db="EMBL/GenBank/DDBJ databases">
        <title>Genome Sequencing of Three Apophysomyces-Like Fungal Strains Confirms a Novel Fungal Genus in the Mucoromycota with divergent Burkholderia-like Endosymbiotic Bacteria.</title>
        <authorList>
            <person name="Stajich J.E."/>
            <person name="Macias A.M."/>
            <person name="Carter-House D."/>
            <person name="Lovett B."/>
            <person name="Kasson L.R."/>
            <person name="Berry K."/>
            <person name="Grigoriev I."/>
            <person name="Chang Y."/>
            <person name="Spatafora J."/>
            <person name="Kasson M.T."/>
        </authorList>
    </citation>
    <scope>NUCLEOTIDE SEQUENCE</scope>
    <source>
        <strain evidence="3">NRRL A-21654</strain>
    </source>
</reference>
<dbReference type="EMBL" id="JABAYA010000019">
    <property type="protein sequence ID" value="KAF7730058.1"/>
    <property type="molecule type" value="Genomic_DNA"/>
</dbReference>
<gene>
    <name evidence="3" type="ORF">EC973_003003</name>
</gene>
<accession>A0A8H7BT92</accession>
<name>A0A8H7BT92_9FUNG</name>
<dbReference type="Pfam" id="PF10551">
    <property type="entry name" value="MULE"/>
    <property type="match status" value="1"/>
</dbReference>
<dbReference type="PANTHER" id="PTHR31669:SF251">
    <property type="entry name" value="PROTEIN FAR1-RELATED SEQUENCE"/>
    <property type="match status" value="1"/>
</dbReference>
<protein>
    <recommendedName>
        <fullName evidence="2">MULE transposase domain-containing protein</fullName>
    </recommendedName>
</protein>
<keyword evidence="1" id="KW-0175">Coiled coil</keyword>
<dbReference type="InterPro" id="IPR031052">
    <property type="entry name" value="FHY3/FAR1"/>
</dbReference>
<proteinExistence type="predicted"/>